<proteinExistence type="inferred from homology"/>
<keyword evidence="11" id="KW-1185">Reference proteome</keyword>
<dbReference type="RefSeq" id="WP_126540419.1">
    <property type="nucleotide sequence ID" value="NZ_BSPM01000002.1"/>
</dbReference>
<gene>
    <name evidence="10" type="ORF">EDD54_4082</name>
</gene>
<accession>A0A4R6R775</accession>
<comment type="caution">
    <text evidence="10">The sequence shown here is derived from an EMBL/GenBank/DDBJ whole genome shotgun (WGS) entry which is preliminary data.</text>
</comment>
<evidence type="ECO:0000256" key="6">
    <source>
        <dbReference type="ARBA" id="ARBA00022989"/>
    </source>
</evidence>
<feature type="transmembrane region" description="Helical" evidence="8">
    <location>
        <begin position="180"/>
        <end position="200"/>
    </location>
</feature>
<comment type="similarity">
    <text evidence="8">Belongs to the binding-protein-dependent transport system permease family.</text>
</comment>
<dbReference type="OrthoDB" id="8156137at2"/>
<evidence type="ECO:0000256" key="7">
    <source>
        <dbReference type="ARBA" id="ARBA00023136"/>
    </source>
</evidence>
<evidence type="ECO:0000313" key="11">
    <source>
        <dbReference type="Proteomes" id="UP000294547"/>
    </source>
</evidence>
<dbReference type="Gene3D" id="1.10.3720.10">
    <property type="entry name" value="MetI-like"/>
    <property type="match status" value="1"/>
</dbReference>
<keyword evidence="5 8" id="KW-0812">Transmembrane</keyword>
<keyword evidence="6 8" id="KW-1133">Transmembrane helix</keyword>
<feature type="transmembrane region" description="Helical" evidence="8">
    <location>
        <begin position="12"/>
        <end position="34"/>
    </location>
</feature>
<name>A0A4R6R775_9HYPH</name>
<evidence type="ECO:0000313" key="10">
    <source>
        <dbReference type="EMBL" id="TDP81823.1"/>
    </source>
</evidence>
<feature type="transmembrane region" description="Helical" evidence="8">
    <location>
        <begin position="137"/>
        <end position="159"/>
    </location>
</feature>
<dbReference type="GO" id="GO:0005886">
    <property type="term" value="C:plasma membrane"/>
    <property type="evidence" value="ECO:0007669"/>
    <property type="project" value="UniProtKB-SubCell"/>
</dbReference>
<dbReference type="InterPro" id="IPR000515">
    <property type="entry name" value="MetI-like"/>
</dbReference>
<evidence type="ECO:0000259" key="9">
    <source>
        <dbReference type="PROSITE" id="PS50928"/>
    </source>
</evidence>
<evidence type="ECO:0000256" key="4">
    <source>
        <dbReference type="ARBA" id="ARBA00022519"/>
    </source>
</evidence>
<evidence type="ECO:0000256" key="3">
    <source>
        <dbReference type="ARBA" id="ARBA00022475"/>
    </source>
</evidence>
<evidence type="ECO:0000256" key="8">
    <source>
        <dbReference type="RuleBase" id="RU363032"/>
    </source>
</evidence>
<dbReference type="EMBL" id="SNXY01000011">
    <property type="protein sequence ID" value="TDP81823.1"/>
    <property type="molecule type" value="Genomic_DNA"/>
</dbReference>
<evidence type="ECO:0000256" key="1">
    <source>
        <dbReference type="ARBA" id="ARBA00004429"/>
    </source>
</evidence>
<dbReference type="PANTHER" id="PTHR43357">
    <property type="entry name" value="INNER MEMBRANE ABC TRANSPORTER PERMEASE PROTEIN YDCV"/>
    <property type="match status" value="1"/>
</dbReference>
<dbReference type="Pfam" id="PF00528">
    <property type="entry name" value="BPD_transp_1"/>
    <property type="match status" value="1"/>
</dbReference>
<dbReference type="SUPFAM" id="SSF161098">
    <property type="entry name" value="MetI-like"/>
    <property type="match status" value="1"/>
</dbReference>
<feature type="domain" description="ABC transmembrane type-1" evidence="9">
    <location>
        <begin position="65"/>
        <end position="253"/>
    </location>
</feature>
<dbReference type="GO" id="GO:0055085">
    <property type="term" value="P:transmembrane transport"/>
    <property type="evidence" value="ECO:0007669"/>
    <property type="project" value="InterPro"/>
</dbReference>
<feature type="transmembrane region" description="Helical" evidence="8">
    <location>
        <begin position="236"/>
        <end position="257"/>
    </location>
</feature>
<reference evidence="10 11" key="1">
    <citation type="submission" date="2019-03" db="EMBL/GenBank/DDBJ databases">
        <title>Genomic Encyclopedia of Type Strains, Phase IV (KMG-IV): sequencing the most valuable type-strain genomes for metagenomic binning, comparative biology and taxonomic classification.</title>
        <authorList>
            <person name="Goeker M."/>
        </authorList>
    </citation>
    <scope>NUCLEOTIDE SEQUENCE [LARGE SCALE GENOMIC DNA]</scope>
    <source>
        <strain evidence="10 11">DSM 102969</strain>
    </source>
</reference>
<dbReference type="PROSITE" id="PS50928">
    <property type="entry name" value="ABC_TM1"/>
    <property type="match status" value="1"/>
</dbReference>
<dbReference type="CDD" id="cd06261">
    <property type="entry name" value="TM_PBP2"/>
    <property type="match status" value="1"/>
</dbReference>
<organism evidence="10 11">
    <name type="scientific">Oharaeibacter diazotrophicus</name>
    <dbReference type="NCBI Taxonomy" id="1920512"/>
    <lineage>
        <taxon>Bacteria</taxon>
        <taxon>Pseudomonadati</taxon>
        <taxon>Pseudomonadota</taxon>
        <taxon>Alphaproteobacteria</taxon>
        <taxon>Hyphomicrobiales</taxon>
        <taxon>Pleomorphomonadaceae</taxon>
        <taxon>Oharaeibacter</taxon>
    </lineage>
</organism>
<keyword evidence="3" id="KW-1003">Cell membrane</keyword>
<sequence length="270" mass="28699">MTAPAPGRLAGRLFEAAIAVLLAAPVAVLAGVSLNAKKTLVFPPQGLSLSWYADILLDDGWRRALVASLVVAASSAAVAVAIALPISWFLWRRVAPWAELVRLAGLSPFVLPPVITALGFLAFWASAGAYGQPFTVVVSHGVFLVALPLVTLSLGFSAIDREILEAAATMGADDRTILRTVVLPLMTPYVLSGYAFAFVLSLNEYIIAYMTAGFTLETLPIKVFNALRYGYTPTMAAVAVVFVALSALLFSLVARFGDLRRLMGALDRAE</sequence>
<dbReference type="InterPro" id="IPR035906">
    <property type="entry name" value="MetI-like_sf"/>
</dbReference>
<keyword evidence="4" id="KW-0997">Cell inner membrane</keyword>
<keyword evidence="2 8" id="KW-0813">Transport</keyword>
<dbReference type="PANTHER" id="PTHR43357:SF4">
    <property type="entry name" value="INNER MEMBRANE ABC TRANSPORTER PERMEASE PROTEIN YDCV"/>
    <property type="match status" value="1"/>
</dbReference>
<feature type="transmembrane region" description="Helical" evidence="8">
    <location>
        <begin position="64"/>
        <end position="91"/>
    </location>
</feature>
<evidence type="ECO:0000256" key="2">
    <source>
        <dbReference type="ARBA" id="ARBA00022448"/>
    </source>
</evidence>
<dbReference type="Proteomes" id="UP000294547">
    <property type="component" value="Unassembled WGS sequence"/>
</dbReference>
<keyword evidence="7 8" id="KW-0472">Membrane</keyword>
<dbReference type="AlphaFoldDB" id="A0A4R6R775"/>
<evidence type="ECO:0000256" key="5">
    <source>
        <dbReference type="ARBA" id="ARBA00022692"/>
    </source>
</evidence>
<feature type="transmembrane region" description="Helical" evidence="8">
    <location>
        <begin position="103"/>
        <end position="125"/>
    </location>
</feature>
<protein>
    <submittedName>
        <fullName evidence="10">Putative spermidine/putrescine transport system permease protein</fullName>
    </submittedName>
</protein>
<comment type="subcellular location">
    <subcellularLocation>
        <location evidence="1">Cell inner membrane</location>
        <topology evidence="1">Multi-pass membrane protein</topology>
    </subcellularLocation>
    <subcellularLocation>
        <location evidence="8">Cell membrane</location>
        <topology evidence="8">Multi-pass membrane protein</topology>
    </subcellularLocation>
</comment>